<dbReference type="SUPFAM" id="SSF89550">
    <property type="entry name" value="PHP domain-like"/>
    <property type="match status" value="1"/>
</dbReference>
<dbReference type="NCBIfam" id="NF004226">
    <property type="entry name" value="PRK05673.1"/>
    <property type="match status" value="1"/>
</dbReference>
<evidence type="ECO:0000256" key="5">
    <source>
        <dbReference type="ARBA" id="ARBA00022679"/>
    </source>
</evidence>
<reference evidence="11 12" key="1">
    <citation type="journal article" date="2015" name="Appl. Environ. Microbiol.">
        <title>Aerobic and Anaerobic Thiosulfate Oxidation by a Cold-Adapted, Subglacial Chemoautotroph.</title>
        <authorList>
            <person name="Harrold Z.R."/>
            <person name="Skidmore M.L."/>
            <person name="Hamilton T.L."/>
            <person name="Desch L."/>
            <person name="Amada K."/>
            <person name="van Gelder W."/>
            <person name="Glover K."/>
            <person name="Roden E.E."/>
            <person name="Boyd E.S."/>
        </authorList>
    </citation>
    <scope>NUCLEOTIDE SEQUENCE [LARGE SCALE GENOMIC DNA]</scope>
    <source>
        <strain evidence="11 12">RG</strain>
    </source>
</reference>
<dbReference type="InterPro" id="IPR048472">
    <property type="entry name" value="DNA_pol_IIIA_C"/>
</dbReference>
<dbReference type="Pfam" id="PF14579">
    <property type="entry name" value="HHH_6"/>
    <property type="match status" value="1"/>
</dbReference>
<evidence type="ECO:0000256" key="6">
    <source>
        <dbReference type="ARBA" id="ARBA00022695"/>
    </source>
</evidence>
<dbReference type="InterPro" id="IPR004365">
    <property type="entry name" value="NA-bd_OB_tRNA"/>
</dbReference>
<dbReference type="Pfam" id="PF02811">
    <property type="entry name" value="PHP"/>
    <property type="match status" value="1"/>
</dbReference>
<dbReference type="RefSeq" id="WP_059757253.1">
    <property type="nucleotide sequence ID" value="NZ_LDUG01000036.1"/>
</dbReference>
<evidence type="ECO:0000256" key="2">
    <source>
        <dbReference type="ARBA" id="ARBA00012417"/>
    </source>
</evidence>
<dbReference type="EC" id="2.7.7.7" evidence="2"/>
<dbReference type="CDD" id="cd04485">
    <property type="entry name" value="DnaE_OBF"/>
    <property type="match status" value="1"/>
</dbReference>
<keyword evidence="5 11" id="KW-0808">Transferase</keyword>
<dbReference type="InterPro" id="IPR003141">
    <property type="entry name" value="Pol/His_phosphatase_N"/>
</dbReference>
<dbReference type="Gene3D" id="1.10.10.1600">
    <property type="entry name" value="Bacterial DNA polymerase III alpha subunit, thumb domain"/>
    <property type="match status" value="1"/>
</dbReference>
<dbReference type="GO" id="GO:0006260">
    <property type="term" value="P:DNA replication"/>
    <property type="evidence" value="ECO:0007669"/>
    <property type="project" value="UniProtKB-KW"/>
</dbReference>
<evidence type="ECO:0000313" key="12">
    <source>
        <dbReference type="Proteomes" id="UP000064243"/>
    </source>
</evidence>
<dbReference type="eggNOG" id="COG0587">
    <property type="taxonomic scope" value="Bacteria"/>
</dbReference>
<dbReference type="STRING" id="1123392.GCA_000376425_02814"/>
<proteinExistence type="predicted"/>
<dbReference type="PANTHER" id="PTHR32294">
    <property type="entry name" value="DNA POLYMERASE III SUBUNIT ALPHA"/>
    <property type="match status" value="1"/>
</dbReference>
<dbReference type="InterPro" id="IPR004013">
    <property type="entry name" value="PHP_dom"/>
</dbReference>
<dbReference type="Pfam" id="PF20914">
    <property type="entry name" value="DNA_pol_IIIA_C"/>
    <property type="match status" value="1"/>
</dbReference>
<dbReference type="InterPro" id="IPR012340">
    <property type="entry name" value="NA-bd_OB-fold"/>
</dbReference>
<dbReference type="PANTHER" id="PTHR32294:SF0">
    <property type="entry name" value="DNA POLYMERASE III SUBUNIT ALPHA"/>
    <property type="match status" value="1"/>
</dbReference>
<dbReference type="Gene3D" id="3.20.20.140">
    <property type="entry name" value="Metal-dependent hydrolases"/>
    <property type="match status" value="1"/>
</dbReference>
<dbReference type="GO" id="GO:0003676">
    <property type="term" value="F:nucleic acid binding"/>
    <property type="evidence" value="ECO:0007669"/>
    <property type="project" value="InterPro"/>
</dbReference>
<feature type="domain" description="Polymerase/histidinol phosphatase N-terminal" evidence="10">
    <location>
        <begin position="7"/>
        <end position="74"/>
    </location>
</feature>
<comment type="subcellular location">
    <subcellularLocation>
        <location evidence="1">Cytoplasm</location>
    </subcellularLocation>
</comment>
<evidence type="ECO:0000256" key="8">
    <source>
        <dbReference type="ARBA" id="ARBA00022932"/>
    </source>
</evidence>
<dbReference type="InterPro" id="IPR041931">
    <property type="entry name" value="DNA_pol3_alpha_thumb_dom"/>
</dbReference>
<evidence type="ECO:0000313" key="11">
    <source>
        <dbReference type="EMBL" id="KVW94245.1"/>
    </source>
</evidence>
<dbReference type="GO" id="GO:0003887">
    <property type="term" value="F:DNA-directed DNA polymerase activity"/>
    <property type="evidence" value="ECO:0007669"/>
    <property type="project" value="UniProtKB-KW"/>
</dbReference>
<name>A0A106BKP0_THIDE</name>
<comment type="caution">
    <text evidence="11">The sequence shown here is derived from an EMBL/GenBank/DDBJ whole genome shotgun (WGS) entry which is preliminary data.</text>
</comment>
<dbReference type="InterPro" id="IPR040982">
    <property type="entry name" value="DNA_pol3_finger"/>
</dbReference>
<dbReference type="InterPro" id="IPR011708">
    <property type="entry name" value="DNA_pol3_alpha_NTPase_dom"/>
</dbReference>
<gene>
    <name evidence="11" type="primary">dnaE</name>
    <name evidence="11" type="ORF">ABW22_12700</name>
</gene>
<dbReference type="GO" id="GO:0005737">
    <property type="term" value="C:cytoplasm"/>
    <property type="evidence" value="ECO:0007669"/>
    <property type="project" value="UniProtKB-SubCell"/>
</dbReference>
<dbReference type="AlphaFoldDB" id="A0A106BKP0"/>
<comment type="catalytic activity">
    <reaction evidence="9">
        <text>DNA(n) + a 2'-deoxyribonucleoside 5'-triphosphate = DNA(n+1) + diphosphate</text>
        <dbReference type="Rhea" id="RHEA:22508"/>
        <dbReference type="Rhea" id="RHEA-COMP:17339"/>
        <dbReference type="Rhea" id="RHEA-COMP:17340"/>
        <dbReference type="ChEBI" id="CHEBI:33019"/>
        <dbReference type="ChEBI" id="CHEBI:61560"/>
        <dbReference type="ChEBI" id="CHEBI:173112"/>
        <dbReference type="EC" id="2.7.7.7"/>
    </reaction>
</comment>
<dbReference type="Gene3D" id="2.40.50.140">
    <property type="entry name" value="Nucleic acid-binding proteins"/>
    <property type="match status" value="1"/>
</dbReference>
<keyword evidence="12" id="KW-1185">Reference proteome</keyword>
<dbReference type="OrthoDB" id="9803237at2"/>
<organism evidence="11 12">
    <name type="scientific">Thiobacillus denitrificans</name>
    <dbReference type="NCBI Taxonomy" id="36861"/>
    <lineage>
        <taxon>Bacteria</taxon>
        <taxon>Pseudomonadati</taxon>
        <taxon>Pseudomonadota</taxon>
        <taxon>Betaproteobacteria</taxon>
        <taxon>Nitrosomonadales</taxon>
        <taxon>Thiobacillaceae</taxon>
        <taxon>Thiobacillus</taxon>
    </lineage>
</organism>
<sequence length="1145" mass="127562">MTDPRFIHLRLHTEYSVADGLVRVGEAVGRAREMAMPALGLSDLSNTFGWVKFYRAARGAGIKPIFGCDVWVTNAADRNRPSRLLLLVQHREGYRRLCDLLTRAYLENLHRGRAEIDPVWLRDGTDGLLALSGGDSGNVAQALLDDKPAAARAAAEAWAALFPGRYYLELQRFGQPQAERLIDGLLDIGAALNLPSVATHPIQFVAPDDFKAHEARVCIAEGMMLGDPRRPRPFTAEQYFKTPDEMTALFADLPEALANSVEIAKRCNLTLELGKSRLPAFPTPDGMSLDDYMRQRSFEGLHERMAHLYPDPDIRAAKLPEYTKRLEFELGTIIQMGFPGYFLIVADFINWAKHNGVPVGPGRGSGAGSLVAYSLSITDLDPLAYDLLFERFLNPERVSMPDFDIDFCQDGRERVIDYVKQRYGAESVSQIATFGTMAAKAVLRDVGRVLDLPYLFVDKFVKLVPNELGISLAEAREKEPQIDERARSEEELAELLPLAEKLEGITRNVGMHAGGVLIAPGRLTDFCPLYRAEGSESMVSQFDKDDVEAIGLVKFDFLGLRTLTILAEAVRFVQRHDDRKDFRLEDLPLDDPAVYRLFAEGNTTAVFQSESRSAKDLEKKLKGDCFEDIIALMALNRPGPLGSGMVDDFIARKQGKQKPEYFHVDLEPVLKSTYGIIVYQEQVMLVAQILAGYSLGAADMLRRAMGKKKPEEMAVQRTIFLEGAARRGVDTKIAERLFDLMEKFAEYGFNKSHSAAYALIAYHTAWLKAYYPAEFMAATMSSEMSDTDKVRVFYEDCRANGLTMLPPDINSSGYRFDPVSKTEIRYGLGALKGSGEAAIGAIVAEREANGPYQGLFDLARRVDKRYLNRRVLEALVKAGAFDRINAHRASLMASVGAALETADHAARSGGQVGLFGEMLDGGEDLIVVPEWPEQEKLLQEKSALGYFFSGHPFTSYLAEVSGFAKRQLDSLEPARELQMLAGMVVSLRTQMTRRGKMMILLLDDATAQVEVVIFNELYEQNRHLLKDDTLLVIEGKVNRDDYSGGLRVTAEQIYDLAGARTRFARGLRLACNGQCHAQSSSGRKLAELLAPYKAQEGGCPVWVDYHTHDASCRVRLGEDWRVRLDDRLLESLGDWLKPESVQVIY</sequence>
<dbReference type="CDD" id="cd07433">
    <property type="entry name" value="PHP_PolIIIA_DnaE1"/>
    <property type="match status" value="1"/>
</dbReference>
<dbReference type="InterPro" id="IPR016195">
    <property type="entry name" value="Pol/histidinol_Pase-like"/>
</dbReference>
<evidence type="ECO:0000256" key="7">
    <source>
        <dbReference type="ARBA" id="ARBA00022705"/>
    </source>
</evidence>
<dbReference type="GO" id="GO:0008408">
    <property type="term" value="F:3'-5' exonuclease activity"/>
    <property type="evidence" value="ECO:0007669"/>
    <property type="project" value="InterPro"/>
</dbReference>
<evidence type="ECO:0000256" key="4">
    <source>
        <dbReference type="ARBA" id="ARBA00022490"/>
    </source>
</evidence>
<keyword evidence="4" id="KW-0963">Cytoplasm</keyword>
<dbReference type="InterPro" id="IPR029460">
    <property type="entry name" value="DNAPol_HHH"/>
</dbReference>
<dbReference type="SMART" id="SM00481">
    <property type="entry name" value="POLIIIAc"/>
    <property type="match status" value="1"/>
</dbReference>
<evidence type="ECO:0000259" key="10">
    <source>
        <dbReference type="SMART" id="SM00481"/>
    </source>
</evidence>
<evidence type="ECO:0000256" key="3">
    <source>
        <dbReference type="ARBA" id="ARBA00019114"/>
    </source>
</evidence>
<keyword evidence="7" id="KW-0235">DNA replication</keyword>
<evidence type="ECO:0000256" key="9">
    <source>
        <dbReference type="ARBA" id="ARBA00049244"/>
    </source>
</evidence>
<keyword evidence="8" id="KW-0239">DNA-directed DNA polymerase</keyword>
<dbReference type="InterPro" id="IPR004805">
    <property type="entry name" value="DnaE2/DnaE/PolC"/>
</dbReference>
<protein>
    <recommendedName>
        <fullName evidence="3">DNA polymerase III subunit alpha</fullName>
        <ecNumber evidence="2">2.7.7.7</ecNumber>
    </recommendedName>
</protein>
<dbReference type="Pfam" id="PF07733">
    <property type="entry name" value="DNA_pol3_alpha"/>
    <property type="match status" value="1"/>
</dbReference>
<keyword evidence="6 11" id="KW-0548">Nucleotidyltransferase</keyword>
<dbReference type="Proteomes" id="UP000064243">
    <property type="component" value="Unassembled WGS sequence"/>
</dbReference>
<dbReference type="InterPro" id="IPR049821">
    <property type="entry name" value="PolIIIA_DnaE1_PHP"/>
</dbReference>
<dbReference type="Pfam" id="PF01336">
    <property type="entry name" value="tRNA_anti-codon"/>
    <property type="match status" value="1"/>
</dbReference>
<dbReference type="EMBL" id="LDUG01000036">
    <property type="protein sequence ID" value="KVW94245.1"/>
    <property type="molecule type" value="Genomic_DNA"/>
</dbReference>
<dbReference type="Gene3D" id="1.10.150.870">
    <property type="match status" value="1"/>
</dbReference>
<dbReference type="PATRIC" id="fig|36861.3.peg.2325"/>
<dbReference type="NCBIfam" id="TIGR00594">
    <property type="entry name" value="polc"/>
    <property type="match status" value="1"/>
</dbReference>
<accession>A0A106BKP0</accession>
<evidence type="ECO:0000256" key="1">
    <source>
        <dbReference type="ARBA" id="ARBA00004496"/>
    </source>
</evidence>
<dbReference type="Pfam" id="PF17657">
    <property type="entry name" value="DNA_pol3_finger"/>
    <property type="match status" value="1"/>
</dbReference>